<dbReference type="InterPro" id="IPR047057">
    <property type="entry name" value="MerR_fam"/>
</dbReference>
<keyword evidence="1" id="KW-0238">DNA-binding</keyword>
<dbReference type="SUPFAM" id="SSF46955">
    <property type="entry name" value="Putative DNA-binding domain"/>
    <property type="match status" value="1"/>
</dbReference>
<protein>
    <submittedName>
        <fullName evidence="3">MerR family transcriptional regulator</fullName>
    </submittedName>
</protein>
<keyword evidence="4" id="KW-1185">Reference proteome</keyword>
<feature type="domain" description="HTH merR-type" evidence="2">
    <location>
        <begin position="12"/>
        <end position="82"/>
    </location>
</feature>
<dbReference type="PRINTS" id="PR00040">
    <property type="entry name" value="HTHMERR"/>
</dbReference>
<name>A0A916SPB7_9MICO</name>
<proteinExistence type="predicted"/>
<comment type="caution">
    <text evidence="3">The sequence shown here is derived from an EMBL/GenBank/DDBJ whole genome shotgun (WGS) entry which is preliminary data.</text>
</comment>
<dbReference type="AlphaFoldDB" id="A0A916SPB7"/>
<dbReference type="GO" id="GO:0003700">
    <property type="term" value="F:DNA-binding transcription factor activity"/>
    <property type="evidence" value="ECO:0007669"/>
    <property type="project" value="InterPro"/>
</dbReference>
<reference evidence="3" key="1">
    <citation type="journal article" date="2014" name="Int. J. Syst. Evol. Microbiol.">
        <title>Complete genome sequence of Corynebacterium casei LMG S-19264T (=DSM 44701T), isolated from a smear-ripened cheese.</title>
        <authorList>
            <consortium name="US DOE Joint Genome Institute (JGI-PGF)"/>
            <person name="Walter F."/>
            <person name="Albersmeier A."/>
            <person name="Kalinowski J."/>
            <person name="Ruckert C."/>
        </authorList>
    </citation>
    <scope>NUCLEOTIDE SEQUENCE</scope>
    <source>
        <strain evidence="3">CGMCC 1.12813</strain>
    </source>
</reference>
<dbReference type="Pfam" id="PF13411">
    <property type="entry name" value="MerR_1"/>
    <property type="match status" value="1"/>
</dbReference>
<organism evidence="3 4">
    <name type="scientific">Conyzicola nivalis</name>
    <dbReference type="NCBI Taxonomy" id="1477021"/>
    <lineage>
        <taxon>Bacteria</taxon>
        <taxon>Bacillati</taxon>
        <taxon>Actinomycetota</taxon>
        <taxon>Actinomycetes</taxon>
        <taxon>Micrococcales</taxon>
        <taxon>Microbacteriaceae</taxon>
        <taxon>Conyzicola</taxon>
    </lineage>
</organism>
<gene>
    <name evidence="3" type="ORF">GCM10010979_21840</name>
</gene>
<reference evidence="3" key="2">
    <citation type="submission" date="2020-09" db="EMBL/GenBank/DDBJ databases">
        <authorList>
            <person name="Sun Q."/>
            <person name="Zhou Y."/>
        </authorList>
    </citation>
    <scope>NUCLEOTIDE SEQUENCE</scope>
    <source>
        <strain evidence="3">CGMCC 1.12813</strain>
    </source>
</reference>
<evidence type="ECO:0000259" key="2">
    <source>
        <dbReference type="PROSITE" id="PS50937"/>
    </source>
</evidence>
<dbReference type="InterPro" id="IPR000551">
    <property type="entry name" value="MerR-type_HTH_dom"/>
</dbReference>
<dbReference type="InterPro" id="IPR009061">
    <property type="entry name" value="DNA-bd_dom_put_sf"/>
</dbReference>
<evidence type="ECO:0000313" key="4">
    <source>
        <dbReference type="Proteomes" id="UP000606922"/>
    </source>
</evidence>
<sequence>MESGAIYVKEYLVRISQLAAATEVPVATIKYYLREGLLHDGRLTSPTQARYDETHVRRLRLIRALVGGAGLSISAVRELLDGVDSPPESGHDLLGVAHHALAKPVAQATDTSAVDAMLERWGWGTDGCDDVGKAAVAEALEGVRSAGFDLPEGVLETYAAAMHEVADAEIAGVPTDSAESAVRYVVLGTVLVEPLLLALRRLAQQSASYQRFGPRPLG</sequence>
<dbReference type="PANTHER" id="PTHR30204">
    <property type="entry name" value="REDOX-CYCLING DRUG-SENSING TRANSCRIPTIONAL ACTIVATOR SOXR"/>
    <property type="match status" value="1"/>
</dbReference>
<dbReference type="SMART" id="SM00422">
    <property type="entry name" value="HTH_MERR"/>
    <property type="match status" value="1"/>
</dbReference>
<dbReference type="GO" id="GO:0003677">
    <property type="term" value="F:DNA binding"/>
    <property type="evidence" value="ECO:0007669"/>
    <property type="project" value="UniProtKB-KW"/>
</dbReference>
<dbReference type="EMBL" id="BMGB01000001">
    <property type="protein sequence ID" value="GGB06914.1"/>
    <property type="molecule type" value="Genomic_DNA"/>
</dbReference>
<dbReference type="Gene3D" id="1.10.1660.10">
    <property type="match status" value="1"/>
</dbReference>
<dbReference type="PANTHER" id="PTHR30204:SF98">
    <property type="entry name" value="HTH-TYPE TRANSCRIPTIONAL REGULATOR ADHR"/>
    <property type="match status" value="1"/>
</dbReference>
<dbReference type="Proteomes" id="UP000606922">
    <property type="component" value="Unassembled WGS sequence"/>
</dbReference>
<evidence type="ECO:0000256" key="1">
    <source>
        <dbReference type="ARBA" id="ARBA00023125"/>
    </source>
</evidence>
<evidence type="ECO:0000313" key="3">
    <source>
        <dbReference type="EMBL" id="GGB06914.1"/>
    </source>
</evidence>
<accession>A0A916SPB7</accession>
<dbReference type="CDD" id="cd04780">
    <property type="entry name" value="HTH_MerR-like_sg5"/>
    <property type="match status" value="1"/>
</dbReference>
<dbReference type="PROSITE" id="PS50937">
    <property type="entry name" value="HTH_MERR_2"/>
    <property type="match status" value="1"/>
</dbReference>